<dbReference type="AlphaFoldDB" id="A0A2H1E6D5"/>
<proteinExistence type="predicted"/>
<dbReference type="SUPFAM" id="SSF82185">
    <property type="entry name" value="Histone H3 K4-specific methyltransferase SET7/9 N-terminal domain"/>
    <property type="match status" value="1"/>
</dbReference>
<feature type="chain" id="PRO_5013950703" description="Nicotinic acid mononucleotide adenyltransferase" evidence="1">
    <location>
        <begin position="19"/>
        <end position="115"/>
    </location>
</feature>
<protein>
    <recommendedName>
        <fullName evidence="4">Nicotinic acid mononucleotide adenyltransferase</fullName>
    </recommendedName>
</protein>
<keyword evidence="3" id="KW-1185">Reference proteome</keyword>
<feature type="signal peptide" evidence="1">
    <location>
        <begin position="1"/>
        <end position="18"/>
    </location>
</feature>
<evidence type="ECO:0000256" key="1">
    <source>
        <dbReference type="SAM" id="SignalP"/>
    </source>
</evidence>
<evidence type="ECO:0000313" key="3">
    <source>
        <dbReference type="Proteomes" id="UP000231564"/>
    </source>
</evidence>
<dbReference type="Gene3D" id="2.20.110.10">
    <property type="entry name" value="Histone H3 K4-specific methyltransferase SET7/9 N-terminal domain"/>
    <property type="match status" value="1"/>
</dbReference>
<dbReference type="Proteomes" id="UP000231564">
    <property type="component" value="Chromosome MARIT"/>
</dbReference>
<dbReference type="OrthoDB" id="1467310at2"/>
<dbReference type="RefSeq" id="WP_100210583.1">
    <property type="nucleotide sequence ID" value="NZ_CP138495.1"/>
</dbReference>
<dbReference type="GeneID" id="47721936"/>
<accession>A0A2H1E6D5</accession>
<keyword evidence="1" id="KW-0732">Signal</keyword>
<dbReference type="KEGG" id="tmar:MARIT_0331"/>
<dbReference type="STRING" id="1349785.GCA_000509405_02645"/>
<evidence type="ECO:0000313" key="2">
    <source>
        <dbReference type="EMBL" id="SFZ80239.1"/>
    </source>
</evidence>
<dbReference type="EMBL" id="LT634361">
    <property type="protein sequence ID" value="SFZ80239.1"/>
    <property type="molecule type" value="Genomic_DNA"/>
</dbReference>
<gene>
    <name evidence="2" type="ORF">MARIT_0331</name>
</gene>
<organism evidence="2 3">
    <name type="scientific">Tenacibaculum maritimum NCIMB 2154</name>
    <dbReference type="NCBI Taxonomy" id="1349785"/>
    <lineage>
        <taxon>Bacteria</taxon>
        <taxon>Pseudomonadati</taxon>
        <taxon>Bacteroidota</taxon>
        <taxon>Flavobacteriia</taxon>
        <taxon>Flavobacteriales</taxon>
        <taxon>Flavobacteriaceae</taxon>
        <taxon>Tenacibaculum</taxon>
    </lineage>
</organism>
<name>A0A2H1E6D5_9FLAO</name>
<reference evidence="2 3" key="1">
    <citation type="submission" date="2016-11" db="EMBL/GenBank/DDBJ databases">
        <authorList>
            <person name="Jaros S."/>
            <person name="Januszkiewicz K."/>
            <person name="Wedrychowicz H."/>
        </authorList>
    </citation>
    <scope>NUCLEOTIDE SEQUENCE [LARGE SCALE GENOMIC DNA]</scope>
    <source>
        <strain evidence="2">NCIMB 2154T</strain>
    </source>
</reference>
<evidence type="ECO:0008006" key="4">
    <source>
        <dbReference type="Google" id="ProtNLM"/>
    </source>
</evidence>
<sequence length="115" mass="13161">MNKILILACMLSVASMQAGDKKPTYEKVGGLIKVTYYYSNGNVKEQGFFKDKKLTGTWECFDESGAKTVIAYYEEGKKVGKWLLWKGSLLREINYENYVIANVQTWKEDTKIAIK</sequence>